<feature type="compositionally biased region" description="Basic and acidic residues" evidence="7">
    <location>
        <begin position="188"/>
        <end position="199"/>
    </location>
</feature>
<protein>
    <recommendedName>
        <fullName evidence="6">Exosome complex protein</fullName>
    </recommendedName>
</protein>
<dbReference type="GO" id="GO:0000178">
    <property type="term" value="C:exosome (RNase complex)"/>
    <property type="evidence" value="ECO:0007669"/>
    <property type="project" value="TreeGrafter"/>
</dbReference>
<dbReference type="GO" id="GO:0003677">
    <property type="term" value="F:DNA binding"/>
    <property type="evidence" value="ECO:0007669"/>
    <property type="project" value="TreeGrafter"/>
</dbReference>
<dbReference type="Proteomes" id="UP000383932">
    <property type="component" value="Unassembled WGS sequence"/>
</dbReference>
<dbReference type="PANTHER" id="PTHR15341:SF3">
    <property type="entry name" value="NUCLEAR NUCLEIC ACID-BINDING PROTEIN C1D"/>
    <property type="match status" value="1"/>
</dbReference>
<evidence type="ECO:0000256" key="6">
    <source>
        <dbReference type="RuleBase" id="RU368003"/>
    </source>
</evidence>
<keyword evidence="3 6" id="KW-0698">rRNA processing</keyword>
<reference evidence="8 9" key="1">
    <citation type="journal article" date="2019" name="Fungal Biol. Biotechnol.">
        <title>Draft genome sequence of fastidious pathogen Ceratobasidium theobromae, which causes vascular-streak dieback in Theobroma cacao.</title>
        <authorList>
            <person name="Ali S.S."/>
            <person name="Asman A."/>
            <person name="Shao J."/>
            <person name="Firmansyah A.P."/>
            <person name="Susilo A.W."/>
            <person name="Rosmana A."/>
            <person name="McMahon P."/>
            <person name="Junaid M."/>
            <person name="Guest D."/>
            <person name="Kheng T.Y."/>
            <person name="Meinhardt L.W."/>
            <person name="Bailey B.A."/>
        </authorList>
    </citation>
    <scope>NUCLEOTIDE SEQUENCE [LARGE SCALE GENOMIC DNA]</scope>
    <source>
        <strain evidence="8 9">CT2</strain>
    </source>
</reference>
<keyword evidence="9" id="KW-1185">Reference proteome</keyword>
<organism evidence="8 9">
    <name type="scientific">Ceratobasidium theobromae</name>
    <dbReference type="NCBI Taxonomy" id="1582974"/>
    <lineage>
        <taxon>Eukaryota</taxon>
        <taxon>Fungi</taxon>
        <taxon>Dikarya</taxon>
        <taxon>Basidiomycota</taxon>
        <taxon>Agaricomycotina</taxon>
        <taxon>Agaricomycetes</taxon>
        <taxon>Cantharellales</taxon>
        <taxon>Ceratobasidiaceae</taxon>
        <taxon>Ceratobasidium</taxon>
    </lineage>
</organism>
<sequence>MADHPLSETVEDLTSSIDELEDVLGPLLSTPLPELSGQLSGPLERAKLQVWLAYVLNDLIWSKTRGINPNNLGGGEVHNVVSELDRVKAYFAKIKEAEDPAKRTLAVDGKVANRFIKHALSSAISPANFAPKPTHVRFDEDGDVTREVQAPDVAESSKTEPEPAATTGSSSDDEEPKPGTWKAKKRAREVDLARQRAGEESDDEPMTGWEDPSEEISTSIPQEVNPPANSPGRTKRPRMDPFAGYDGPSTRSGKLQLADGLSESKSESKTSKPESNSQSSPSPSTSSSASASGTVRRRKSRRGTRGGKRAKRTSETSDAPKRHGLAREALERAATKK</sequence>
<comment type="function">
    <text evidence="6">Required for exosome-dependent processing of pre-rRNA and small nucleolar RNA (snRNA) precursors. Involved in processing of 35S pre-rRNA at the A0, A1 and A2 sites.</text>
</comment>
<dbReference type="GO" id="GO:0003723">
    <property type="term" value="F:RNA binding"/>
    <property type="evidence" value="ECO:0007669"/>
    <property type="project" value="UniProtKB-UniRule"/>
</dbReference>
<keyword evidence="4 6" id="KW-0694">RNA-binding</keyword>
<proteinExistence type="inferred from homology"/>
<evidence type="ECO:0000256" key="3">
    <source>
        <dbReference type="ARBA" id="ARBA00022552"/>
    </source>
</evidence>
<comment type="similarity">
    <text evidence="2 6">Belongs to the C1D family.</text>
</comment>
<dbReference type="EMBL" id="SSOP01000084">
    <property type="protein sequence ID" value="KAB5591891.1"/>
    <property type="molecule type" value="Genomic_DNA"/>
</dbReference>
<dbReference type="GO" id="GO:0005730">
    <property type="term" value="C:nucleolus"/>
    <property type="evidence" value="ECO:0007669"/>
    <property type="project" value="TreeGrafter"/>
</dbReference>
<keyword evidence="5 6" id="KW-0539">Nucleus</keyword>
<name>A0A5N5QK92_9AGAM</name>
<feature type="compositionally biased region" description="Low complexity" evidence="7">
    <location>
        <begin position="273"/>
        <end position="294"/>
    </location>
</feature>
<dbReference type="InterPro" id="IPR011082">
    <property type="entry name" value="Exosome-assoc_fac/DNA_repair"/>
</dbReference>
<evidence type="ECO:0000256" key="5">
    <source>
        <dbReference type="ARBA" id="ARBA00023242"/>
    </source>
</evidence>
<dbReference type="InterPro" id="IPR007146">
    <property type="entry name" value="Sas10/Utp3/C1D"/>
</dbReference>
<dbReference type="Pfam" id="PF04000">
    <property type="entry name" value="Sas10_Utp3"/>
    <property type="match status" value="1"/>
</dbReference>
<dbReference type="GO" id="GO:0000460">
    <property type="term" value="P:maturation of 5.8S rRNA"/>
    <property type="evidence" value="ECO:0007669"/>
    <property type="project" value="TreeGrafter"/>
</dbReference>
<feature type="compositionally biased region" description="Basic residues" evidence="7">
    <location>
        <begin position="295"/>
        <end position="311"/>
    </location>
</feature>
<evidence type="ECO:0000256" key="2">
    <source>
        <dbReference type="ARBA" id="ARBA00009154"/>
    </source>
</evidence>
<dbReference type="AlphaFoldDB" id="A0A5N5QK92"/>
<feature type="compositionally biased region" description="Basic and acidic residues" evidence="7">
    <location>
        <begin position="262"/>
        <end position="272"/>
    </location>
</feature>
<dbReference type="OrthoDB" id="1421013at2759"/>
<evidence type="ECO:0000256" key="1">
    <source>
        <dbReference type="ARBA" id="ARBA00004123"/>
    </source>
</evidence>
<evidence type="ECO:0000313" key="9">
    <source>
        <dbReference type="Proteomes" id="UP000383932"/>
    </source>
</evidence>
<feature type="region of interest" description="Disordered" evidence="7">
    <location>
        <begin position="149"/>
        <end position="337"/>
    </location>
</feature>
<accession>A0A5N5QK92</accession>
<dbReference type="GO" id="GO:0010468">
    <property type="term" value="P:regulation of gene expression"/>
    <property type="evidence" value="ECO:0007669"/>
    <property type="project" value="TreeGrafter"/>
</dbReference>
<evidence type="ECO:0000256" key="4">
    <source>
        <dbReference type="ARBA" id="ARBA00022884"/>
    </source>
</evidence>
<evidence type="ECO:0000256" key="7">
    <source>
        <dbReference type="SAM" id="MobiDB-lite"/>
    </source>
</evidence>
<evidence type="ECO:0000313" key="8">
    <source>
        <dbReference type="EMBL" id="KAB5591891.1"/>
    </source>
</evidence>
<gene>
    <name evidence="8" type="ORF">CTheo_4679</name>
</gene>
<comment type="caution">
    <text evidence="8">The sequence shown here is derived from an EMBL/GenBank/DDBJ whole genome shotgun (WGS) entry which is preliminary data.</text>
</comment>
<dbReference type="PANTHER" id="PTHR15341">
    <property type="entry name" value="SUN-COR STEROID HORMONE RECEPTOR CO-REPRESSOR"/>
    <property type="match status" value="1"/>
</dbReference>
<comment type="subcellular location">
    <subcellularLocation>
        <location evidence="1 6">Nucleus</location>
    </subcellularLocation>
</comment>
<feature type="compositionally biased region" description="Basic and acidic residues" evidence="7">
    <location>
        <begin position="312"/>
        <end position="337"/>
    </location>
</feature>